<proteinExistence type="predicted"/>
<evidence type="ECO:0000313" key="2">
    <source>
        <dbReference type="Proteomes" id="UP000199687"/>
    </source>
</evidence>
<dbReference type="Pfam" id="PF10970">
    <property type="entry name" value="GerPE"/>
    <property type="match status" value="1"/>
</dbReference>
<evidence type="ECO:0000313" key="1">
    <source>
        <dbReference type="EMBL" id="SER86092.1"/>
    </source>
</evidence>
<dbReference type="InterPro" id="IPR024496">
    <property type="entry name" value="Spore_germ_GerPE"/>
</dbReference>
<dbReference type="STRING" id="531814.SAMN04487944_11190"/>
<dbReference type="EMBL" id="FOGL01000011">
    <property type="protein sequence ID" value="SER86092.1"/>
    <property type="molecule type" value="Genomic_DNA"/>
</dbReference>
<dbReference type="AlphaFoldDB" id="A0A1H9SM59"/>
<name>A0A1H9SM59_9BACI</name>
<keyword evidence="2" id="KW-1185">Reference proteome</keyword>
<protein>
    <recommendedName>
        <fullName evidence="3">Spore germination protein PE</fullName>
    </recommendedName>
</protein>
<accession>A0A1H9SM59</accession>
<evidence type="ECO:0008006" key="3">
    <source>
        <dbReference type="Google" id="ProtNLM"/>
    </source>
</evidence>
<sequence length="99" mass="11114">MEPKLDALAVQKEGGISSDKGFELEKYPIFQSEGHFLPINMQIEQHHTHHCPVIDVPVIEISAISSSAIVNLGNVKNVKSKSRIKHIRILKDEENTMEV</sequence>
<dbReference type="Proteomes" id="UP000199687">
    <property type="component" value="Unassembled WGS sequence"/>
</dbReference>
<reference evidence="1 2" key="1">
    <citation type="submission" date="2016-10" db="EMBL/GenBank/DDBJ databases">
        <authorList>
            <person name="de Groot N.N."/>
        </authorList>
    </citation>
    <scope>NUCLEOTIDE SEQUENCE [LARGE SCALE GENOMIC DNA]</scope>
    <source>
        <strain evidence="1 2">CGMCC 1.7727</strain>
    </source>
</reference>
<organism evidence="1 2">
    <name type="scientific">Gracilibacillus ureilyticus</name>
    <dbReference type="NCBI Taxonomy" id="531814"/>
    <lineage>
        <taxon>Bacteria</taxon>
        <taxon>Bacillati</taxon>
        <taxon>Bacillota</taxon>
        <taxon>Bacilli</taxon>
        <taxon>Bacillales</taxon>
        <taxon>Bacillaceae</taxon>
        <taxon>Gracilibacillus</taxon>
    </lineage>
</organism>
<gene>
    <name evidence="1" type="ORF">SAMN04487944_11190</name>
</gene>